<evidence type="ECO:0000313" key="7">
    <source>
        <dbReference type="EMBL" id="KAF4636553.1"/>
    </source>
</evidence>
<dbReference type="InterPro" id="IPR016166">
    <property type="entry name" value="FAD-bd_PCMH"/>
</dbReference>
<comment type="similarity">
    <text evidence="1">Belongs to the oxygen-dependent FAD-linked oxidoreductase family.</text>
</comment>
<name>A0A8H4W6X2_9HELO</name>
<protein>
    <recommendedName>
        <fullName evidence="6">FAD-binding PCMH-type domain-containing protein</fullName>
    </recommendedName>
</protein>
<keyword evidence="2" id="KW-0285">Flavoprotein</keyword>
<dbReference type="AlphaFoldDB" id="A0A8H4W6X2"/>
<evidence type="ECO:0000259" key="6">
    <source>
        <dbReference type="PROSITE" id="PS51387"/>
    </source>
</evidence>
<dbReference type="InterPro" id="IPR006094">
    <property type="entry name" value="Oxid_FAD_bind_N"/>
</dbReference>
<evidence type="ECO:0000256" key="4">
    <source>
        <dbReference type="ARBA" id="ARBA00023002"/>
    </source>
</evidence>
<feature type="chain" id="PRO_5034083648" description="FAD-binding PCMH-type domain-containing protein" evidence="5">
    <location>
        <begin position="20"/>
        <end position="918"/>
    </location>
</feature>
<dbReference type="PROSITE" id="PS51387">
    <property type="entry name" value="FAD_PCMH"/>
    <property type="match status" value="1"/>
</dbReference>
<keyword evidence="5" id="KW-0732">Signal</keyword>
<evidence type="ECO:0000313" key="8">
    <source>
        <dbReference type="Proteomes" id="UP000566819"/>
    </source>
</evidence>
<evidence type="ECO:0000256" key="1">
    <source>
        <dbReference type="ARBA" id="ARBA00005466"/>
    </source>
</evidence>
<dbReference type="OrthoDB" id="2151789at2759"/>
<sequence length="918" mass="98346">MLFSARLLALLSLSSIAVSLPAVSNDLSTQSPAQVLSGLNLSFPGPIPTSNAAFTCQVLSKLFSDNETFSSSSPFYTPLFEIPWSETCWLEPACIVTPRNEKDVSLIMIVISILQTKFAVRSGGHLVAPGYNGVGSDGVLIALQNLNRLAMSADTKTLTVGPGQRWGPVYNFASTYNVTVLGGREPTVGVGGLLLLGGLSLFYNTYGTSMSRISRYGVVLPNGRILNATSTENSDLFHALKGGITNFGIVTEFDLDTIPNSNNIYFEIYLYTPENTPAVLSAFANWTSNPNTDIKSNIEIRVQNTQTLAFLGYSEPTFRPAVFNEFYKIPVLSTESGPTNGTLLDVVASPAANAPNPGNTISKPFVHTIPNDKFLLEQYQLYLNLSANLPPNMLYSFDPQAVLPNLVTQSNAHYGGNLFNLEPVPQMWINIVMDYLSPENTTLATSKVDDFVNTAKASAQKQGLLLPFLLGNDAGVGDEVLRGYGPGSFAYIESIAAKLTTWLIFAINSMKRVRPDRLRTQALELWDVLVRGSLVERNGFSLTNNGPLTTTFTAPASCSTAYETMLGVATDPSLIQWGAQCEWQPPADCNPSGSVIQSIDSSAEGGNPTAGMIIVYHSPGLVCPYGWATVGAAAKPNPTSTSISGAFNQSDAILGSSLGFFEPELDVFLAALDPGETAVACCPSSYTTIGGACYSTLPSSVFTPTGGCEHILPDGDVGTVYGTWTIGGQTITGGLETITATSPLSTVTTSFAPSDATSYIGVAVNDMFILVHQASDTAMASTASSTSKTNSAVRVRGNENGLGVVATPASRISYLQSKMQNENPDHAMQPYIGLDITKKDIRLLRLLPAPHMDNEIYVALTTASLNDAGLKYEALSYTWGPSTEQYSIRLNSQAGHPVTDNLYYALRRIRHRQAERIL</sequence>
<dbReference type="InterPro" id="IPR016169">
    <property type="entry name" value="FAD-bd_PCMH_sub2"/>
</dbReference>
<proteinExistence type="inferred from homology"/>
<dbReference type="InterPro" id="IPR050416">
    <property type="entry name" value="FAD-linked_Oxidoreductase"/>
</dbReference>
<feature type="domain" description="FAD-binding PCMH-type" evidence="6">
    <location>
        <begin position="88"/>
        <end position="260"/>
    </location>
</feature>
<comment type="caution">
    <text evidence="7">The sequence shown here is derived from an EMBL/GenBank/DDBJ whole genome shotgun (WGS) entry which is preliminary data.</text>
</comment>
<feature type="signal peptide" evidence="5">
    <location>
        <begin position="1"/>
        <end position="19"/>
    </location>
</feature>
<keyword evidence="3" id="KW-0274">FAD</keyword>
<organism evidence="7 8">
    <name type="scientific">Cudoniella acicularis</name>
    <dbReference type="NCBI Taxonomy" id="354080"/>
    <lineage>
        <taxon>Eukaryota</taxon>
        <taxon>Fungi</taxon>
        <taxon>Dikarya</taxon>
        <taxon>Ascomycota</taxon>
        <taxon>Pezizomycotina</taxon>
        <taxon>Leotiomycetes</taxon>
        <taxon>Helotiales</taxon>
        <taxon>Tricladiaceae</taxon>
        <taxon>Cudoniella</taxon>
    </lineage>
</organism>
<dbReference type="Pfam" id="PF01565">
    <property type="entry name" value="FAD_binding_4"/>
    <property type="match status" value="1"/>
</dbReference>
<reference evidence="7 8" key="1">
    <citation type="submission" date="2020-03" db="EMBL/GenBank/DDBJ databases">
        <title>Draft Genome Sequence of Cudoniella acicularis.</title>
        <authorList>
            <person name="Buettner E."/>
            <person name="Kellner H."/>
        </authorList>
    </citation>
    <scope>NUCLEOTIDE SEQUENCE [LARGE SCALE GENOMIC DNA]</scope>
    <source>
        <strain evidence="7 8">DSM 108380</strain>
    </source>
</reference>
<accession>A0A8H4W6X2</accession>
<keyword evidence="4" id="KW-0560">Oxidoreductase</keyword>
<dbReference type="Gene3D" id="3.30.465.10">
    <property type="match status" value="1"/>
</dbReference>
<dbReference type="SUPFAM" id="SSF56176">
    <property type="entry name" value="FAD-binding/transporter-associated domain-like"/>
    <property type="match status" value="1"/>
</dbReference>
<evidence type="ECO:0000256" key="3">
    <source>
        <dbReference type="ARBA" id="ARBA00022827"/>
    </source>
</evidence>
<dbReference type="InterPro" id="IPR036318">
    <property type="entry name" value="FAD-bd_PCMH-like_sf"/>
</dbReference>
<evidence type="ECO:0000256" key="5">
    <source>
        <dbReference type="SAM" id="SignalP"/>
    </source>
</evidence>
<dbReference type="GO" id="GO:0016491">
    <property type="term" value="F:oxidoreductase activity"/>
    <property type="evidence" value="ECO:0007669"/>
    <property type="project" value="UniProtKB-KW"/>
</dbReference>
<dbReference type="GO" id="GO:0071949">
    <property type="term" value="F:FAD binding"/>
    <property type="evidence" value="ECO:0007669"/>
    <property type="project" value="InterPro"/>
</dbReference>
<dbReference type="EMBL" id="JAAMPI010000060">
    <property type="protein sequence ID" value="KAF4636553.1"/>
    <property type="molecule type" value="Genomic_DNA"/>
</dbReference>
<dbReference type="PANTHER" id="PTHR42973">
    <property type="entry name" value="BINDING OXIDOREDUCTASE, PUTATIVE (AFU_ORTHOLOGUE AFUA_1G17690)-RELATED"/>
    <property type="match status" value="1"/>
</dbReference>
<gene>
    <name evidence="7" type="ORF">G7Y89_g1531</name>
</gene>
<dbReference type="Proteomes" id="UP000566819">
    <property type="component" value="Unassembled WGS sequence"/>
</dbReference>
<keyword evidence="8" id="KW-1185">Reference proteome</keyword>
<evidence type="ECO:0000256" key="2">
    <source>
        <dbReference type="ARBA" id="ARBA00022630"/>
    </source>
</evidence>
<dbReference type="PANTHER" id="PTHR42973:SF54">
    <property type="entry name" value="FAD-BINDING PCMH-TYPE DOMAIN-CONTAINING PROTEIN"/>
    <property type="match status" value="1"/>
</dbReference>